<comment type="caution">
    <text evidence="2">The sequence shown here is derived from an EMBL/GenBank/DDBJ whole genome shotgun (WGS) entry which is preliminary data.</text>
</comment>
<keyword evidence="1" id="KW-0812">Transmembrane</keyword>
<dbReference type="Proteomes" id="UP001183881">
    <property type="component" value="Unassembled WGS sequence"/>
</dbReference>
<dbReference type="InterPro" id="IPR009339">
    <property type="entry name" value="DUF998"/>
</dbReference>
<feature type="transmembrane region" description="Helical" evidence="1">
    <location>
        <begin position="82"/>
        <end position="99"/>
    </location>
</feature>
<organism evidence="2 3">
    <name type="scientific">Streptomyces edwardsiae</name>
    <dbReference type="NCBI Taxonomy" id="3075527"/>
    <lineage>
        <taxon>Bacteria</taxon>
        <taxon>Bacillati</taxon>
        <taxon>Actinomycetota</taxon>
        <taxon>Actinomycetes</taxon>
        <taxon>Kitasatosporales</taxon>
        <taxon>Streptomycetaceae</taxon>
        <taxon>Streptomyces</taxon>
    </lineage>
</organism>
<feature type="transmembrane region" description="Helical" evidence="1">
    <location>
        <begin position="111"/>
        <end position="128"/>
    </location>
</feature>
<accession>A0ABU2Q2X2</accession>
<feature type="transmembrane region" description="Helical" evidence="1">
    <location>
        <begin position="140"/>
        <end position="158"/>
    </location>
</feature>
<dbReference type="RefSeq" id="WP_311646702.1">
    <property type="nucleotide sequence ID" value="NZ_JAVRFA010000039.1"/>
</dbReference>
<dbReference type="EMBL" id="JAVRFA010000039">
    <property type="protein sequence ID" value="MDT0397880.1"/>
    <property type="molecule type" value="Genomic_DNA"/>
</dbReference>
<evidence type="ECO:0000313" key="3">
    <source>
        <dbReference type="Proteomes" id="UP001183881"/>
    </source>
</evidence>
<name>A0ABU2Q2X2_9ACTN</name>
<feature type="transmembrane region" description="Helical" evidence="1">
    <location>
        <begin position="7"/>
        <end position="26"/>
    </location>
</feature>
<keyword evidence="3" id="KW-1185">Reference proteome</keyword>
<evidence type="ECO:0000256" key="1">
    <source>
        <dbReference type="SAM" id="Phobius"/>
    </source>
</evidence>
<sequence length="204" mass="20364">MVSVLRWVLFPSGCAPVLLIAGWIIAASLEGPAYDPVTQTISVLAAYGAAGSWVMTGALLAVGACHLLTAWGLRAAATAGRVALAGGGVAALVVAMLPAPSSGGSLRHGSVAAVGFALLALWPLLAAVGGRAVPWALRPAASAAATALMVVGAAWFLVETQRHGVAGVAERVVTVLQSVWPFVVVTSCLRRAGDGGEPPAGRAD</sequence>
<dbReference type="Pfam" id="PF06197">
    <property type="entry name" value="DUF998"/>
    <property type="match status" value="1"/>
</dbReference>
<keyword evidence="1" id="KW-0472">Membrane</keyword>
<gene>
    <name evidence="2" type="ORF">RM705_24740</name>
</gene>
<reference evidence="3" key="1">
    <citation type="submission" date="2023-07" db="EMBL/GenBank/DDBJ databases">
        <title>30 novel species of actinomycetes from the DSMZ collection.</title>
        <authorList>
            <person name="Nouioui I."/>
        </authorList>
    </citation>
    <scope>NUCLEOTIDE SEQUENCE [LARGE SCALE GENOMIC DNA]</scope>
    <source>
        <strain evidence="3">DSM 41636</strain>
    </source>
</reference>
<protein>
    <submittedName>
        <fullName evidence="2">DUF998 domain-containing protein</fullName>
    </submittedName>
</protein>
<proteinExistence type="predicted"/>
<feature type="transmembrane region" description="Helical" evidence="1">
    <location>
        <begin position="46"/>
        <end position="70"/>
    </location>
</feature>
<evidence type="ECO:0000313" key="2">
    <source>
        <dbReference type="EMBL" id="MDT0397880.1"/>
    </source>
</evidence>
<keyword evidence="1" id="KW-1133">Transmembrane helix</keyword>